<keyword evidence="3" id="KW-1185">Reference proteome</keyword>
<dbReference type="EMBL" id="BLXT01003731">
    <property type="protein sequence ID" value="GFO03875.1"/>
    <property type="molecule type" value="Genomic_DNA"/>
</dbReference>
<accession>A0AAV4A938</accession>
<protein>
    <submittedName>
        <fullName evidence="2">Uncharacterized protein</fullName>
    </submittedName>
</protein>
<dbReference type="Proteomes" id="UP000735302">
    <property type="component" value="Unassembled WGS sequence"/>
</dbReference>
<sequence>MAFLSGGSSSFSRDGASGCACSEHTLLYTTWYGGGSGKSGGGDDDGSMMMLIVRLMVLILFSDPCDPVIPRVRGQRPGSKPGHLSPAESTERLHSVLTRAARPDQPGGARTANLAALYTTATPESHVYRHRVTIKYL</sequence>
<gene>
    <name evidence="2" type="ORF">PoB_003038000</name>
</gene>
<evidence type="ECO:0000313" key="2">
    <source>
        <dbReference type="EMBL" id="GFO03875.1"/>
    </source>
</evidence>
<organism evidence="2 3">
    <name type="scientific">Plakobranchus ocellatus</name>
    <dbReference type="NCBI Taxonomy" id="259542"/>
    <lineage>
        <taxon>Eukaryota</taxon>
        <taxon>Metazoa</taxon>
        <taxon>Spiralia</taxon>
        <taxon>Lophotrochozoa</taxon>
        <taxon>Mollusca</taxon>
        <taxon>Gastropoda</taxon>
        <taxon>Heterobranchia</taxon>
        <taxon>Euthyneura</taxon>
        <taxon>Panpulmonata</taxon>
        <taxon>Sacoglossa</taxon>
        <taxon>Placobranchoidea</taxon>
        <taxon>Plakobranchidae</taxon>
        <taxon>Plakobranchus</taxon>
    </lineage>
</organism>
<comment type="caution">
    <text evidence="2">The sequence shown here is derived from an EMBL/GenBank/DDBJ whole genome shotgun (WGS) entry which is preliminary data.</text>
</comment>
<feature type="region of interest" description="Disordered" evidence="1">
    <location>
        <begin position="72"/>
        <end position="93"/>
    </location>
</feature>
<evidence type="ECO:0000313" key="3">
    <source>
        <dbReference type="Proteomes" id="UP000735302"/>
    </source>
</evidence>
<reference evidence="2 3" key="1">
    <citation type="journal article" date="2021" name="Elife">
        <title>Chloroplast acquisition without the gene transfer in kleptoplastic sea slugs, Plakobranchus ocellatus.</title>
        <authorList>
            <person name="Maeda T."/>
            <person name="Takahashi S."/>
            <person name="Yoshida T."/>
            <person name="Shimamura S."/>
            <person name="Takaki Y."/>
            <person name="Nagai Y."/>
            <person name="Toyoda A."/>
            <person name="Suzuki Y."/>
            <person name="Arimoto A."/>
            <person name="Ishii H."/>
            <person name="Satoh N."/>
            <person name="Nishiyama T."/>
            <person name="Hasebe M."/>
            <person name="Maruyama T."/>
            <person name="Minagawa J."/>
            <person name="Obokata J."/>
            <person name="Shigenobu S."/>
        </authorList>
    </citation>
    <scope>NUCLEOTIDE SEQUENCE [LARGE SCALE GENOMIC DNA]</scope>
</reference>
<evidence type="ECO:0000256" key="1">
    <source>
        <dbReference type="SAM" id="MobiDB-lite"/>
    </source>
</evidence>
<name>A0AAV4A938_9GAST</name>
<proteinExistence type="predicted"/>
<dbReference type="AlphaFoldDB" id="A0AAV4A938"/>